<feature type="compositionally biased region" description="Basic and acidic residues" evidence="1">
    <location>
        <begin position="122"/>
        <end position="139"/>
    </location>
</feature>
<evidence type="ECO:0000313" key="4">
    <source>
        <dbReference type="Proteomes" id="UP000701801"/>
    </source>
</evidence>
<name>A0A9N9QAY2_9HELO</name>
<dbReference type="SMART" id="SM01127">
    <property type="entry name" value="DDHD"/>
    <property type="match status" value="1"/>
</dbReference>
<keyword evidence="4" id="KW-1185">Reference proteome</keyword>
<evidence type="ECO:0000259" key="2">
    <source>
        <dbReference type="PROSITE" id="PS51043"/>
    </source>
</evidence>
<dbReference type="GO" id="GO:0004620">
    <property type="term" value="F:phospholipase activity"/>
    <property type="evidence" value="ECO:0007669"/>
    <property type="project" value="TreeGrafter"/>
</dbReference>
<dbReference type="Pfam" id="PF02862">
    <property type="entry name" value="DDHD"/>
    <property type="match status" value="2"/>
</dbReference>
<feature type="compositionally biased region" description="Basic and acidic residues" evidence="1">
    <location>
        <begin position="320"/>
        <end position="334"/>
    </location>
</feature>
<proteinExistence type="predicted"/>
<dbReference type="GO" id="GO:0046872">
    <property type="term" value="F:metal ion binding"/>
    <property type="evidence" value="ECO:0007669"/>
    <property type="project" value="InterPro"/>
</dbReference>
<feature type="region of interest" description="Disordered" evidence="1">
    <location>
        <begin position="83"/>
        <end position="421"/>
    </location>
</feature>
<evidence type="ECO:0000256" key="1">
    <source>
        <dbReference type="SAM" id="MobiDB-lite"/>
    </source>
</evidence>
<feature type="compositionally biased region" description="Basic residues" evidence="1">
    <location>
        <begin position="87"/>
        <end position="98"/>
    </location>
</feature>
<feature type="compositionally biased region" description="Low complexity" evidence="1">
    <location>
        <begin position="237"/>
        <end position="252"/>
    </location>
</feature>
<accession>A0A9N9QAY2</accession>
<dbReference type="PANTHER" id="PTHR23509">
    <property type="entry name" value="PA-PL1 PHOSPHOLIPASE FAMILY"/>
    <property type="match status" value="1"/>
</dbReference>
<evidence type="ECO:0000313" key="3">
    <source>
        <dbReference type="EMBL" id="CAG8981554.1"/>
    </source>
</evidence>
<feature type="compositionally biased region" description="Low complexity" evidence="1">
    <location>
        <begin position="374"/>
        <end position="385"/>
    </location>
</feature>
<dbReference type="InterPro" id="IPR058055">
    <property type="entry name" value="PA-PLA1"/>
</dbReference>
<dbReference type="PROSITE" id="PS51043">
    <property type="entry name" value="DDHD"/>
    <property type="match status" value="1"/>
</dbReference>
<dbReference type="GO" id="GO:0005737">
    <property type="term" value="C:cytoplasm"/>
    <property type="evidence" value="ECO:0007669"/>
    <property type="project" value="TreeGrafter"/>
</dbReference>
<dbReference type="EMBL" id="CAJVRM010000491">
    <property type="protein sequence ID" value="CAG8981554.1"/>
    <property type="molecule type" value="Genomic_DNA"/>
</dbReference>
<feature type="domain" description="DDHD" evidence="2">
    <location>
        <begin position="920"/>
        <end position="1126"/>
    </location>
</feature>
<feature type="compositionally biased region" description="Basic and acidic residues" evidence="1">
    <location>
        <begin position="290"/>
        <end position="306"/>
    </location>
</feature>
<dbReference type="Proteomes" id="UP000701801">
    <property type="component" value="Unassembled WGS sequence"/>
</dbReference>
<feature type="compositionally biased region" description="Basic and acidic residues" evidence="1">
    <location>
        <begin position="168"/>
        <end position="204"/>
    </location>
</feature>
<feature type="region of interest" description="Disordered" evidence="1">
    <location>
        <begin position="1"/>
        <end position="66"/>
    </location>
</feature>
<dbReference type="OrthoDB" id="69269at2759"/>
<dbReference type="SUPFAM" id="SSF53474">
    <property type="entry name" value="alpha/beta-Hydrolases"/>
    <property type="match status" value="1"/>
</dbReference>
<dbReference type="AlphaFoldDB" id="A0A9N9QAY2"/>
<dbReference type="InterPro" id="IPR004177">
    <property type="entry name" value="DDHD_dom"/>
</dbReference>
<dbReference type="InterPro" id="IPR029058">
    <property type="entry name" value="AB_hydrolase_fold"/>
</dbReference>
<gene>
    <name evidence="3" type="ORF">HYALB_00013940</name>
</gene>
<reference evidence="3" key="1">
    <citation type="submission" date="2021-07" db="EMBL/GenBank/DDBJ databases">
        <authorList>
            <person name="Durling M."/>
        </authorList>
    </citation>
    <scope>NUCLEOTIDE SEQUENCE</scope>
</reference>
<organism evidence="3 4">
    <name type="scientific">Hymenoscyphus albidus</name>
    <dbReference type="NCBI Taxonomy" id="595503"/>
    <lineage>
        <taxon>Eukaryota</taxon>
        <taxon>Fungi</taxon>
        <taxon>Dikarya</taxon>
        <taxon>Ascomycota</taxon>
        <taxon>Pezizomycotina</taxon>
        <taxon>Leotiomycetes</taxon>
        <taxon>Helotiales</taxon>
        <taxon>Helotiaceae</taxon>
        <taxon>Hymenoscyphus</taxon>
    </lineage>
</organism>
<protein>
    <recommendedName>
        <fullName evidence="2">DDHD domain-containing protein</fullName>
    </recommendedName>
</protein>
<sequence length="1146" mass="126779">MSHSSHTYGPTCHLARSPSFQAPESDDDVPPVKAQYFYSSPLPIDDPLSVVPVPSGSDSKAVKFPLRPFLPIDNNALEEAWMSFGPKKSKKGKKSQKKGKPDLSKASTPDSIESHAGKSKKDKPDHTKDHTKHSDDEGKHKKKPEHHKPSSKHSEDEHTGKHKKKPEHPRPSSKHSEDENTGKYKKKPEYPKHSSKHPEHEHTGKSKATPVGGNDSGHQNHGSGSEDKHSKRHARAEATAAAKSAKAATVSAIGGAKQKASNGFKVNKSLAAESLQRKAGSVDGSIDSDGESHHSESECEDLDHVPVEQCCDFTQEPQDESPKTECCDFTKDSQADNSYPGCDCSDGDGKRKSRKNKSSDRVTFQQGQTDGTSEEPPSNEIPNPEQTHHLVDAPLPLLPSPSGKGKKKEVSDSLGLPNDAGITGQPFVKFQAKYDGQSYSPQRSSHDMSEHCDELNDSQKAEEAEFLQTESLEVLGCKAKKIAKEQADIPVGISRLHSVKMPALQMLPIYWSPLNDIASVIRGTWFYKDIMYPVEPHVANQLEKGFRELRPWSQTWKDELNCALDVGAAGEEKIVYDLWPKDDVSKNASRPKTESHHLSTNPYCAAKCFNGEVAAEGTLDLDDKSNESKVVAKKYSSAQVIYKDAHTAFILKPTLQPSAYYGRKPLQKIKRGMNVGICCVRGFDWKSWEKLHPSKKSQSTKKAVDLATIAGDVDASKRTACPPCEAQKHRPKVKDLVLVVHGIGQKLSERVESFHFTHAVNSFRRSVNMELANEGVQKVLRPDLCGIMVLPVNWRSNLSFEDGGPMKDDDYKPSVQSDFTMKDITPDTIPAVRNMISDVMLDIPFYMSHHKPKMIQAVITEANRVYRLWCKNNPEFHDGGRVHMIAHSLGSAMAVDILSKQPTYVPHIDPTSKKINTKHFDFNCTNLFLAGSPAAFFLLLEKGKLLPRRGRGKPGVEYNDDHDKSLTGEPGKYGCMAVDNVYNIMNYNDPIAYRLNATIDAQYAVSLKNAQVPSATTGFFESIGKAVVRSITPGHSSDEPAVGQVGIKPPPMVRLPSQLEMEVHDFTREELAEKRCYLLNDNGQVDWFLSSGGGPLEIQYINMLSAHSSYWLSPDFVRMIVTECGRTPGKDHTLPNMRVVKVGHKS</sequence>
<comment type="caution">
    <text evidence="3">The sequence shown here is derived from an EMBL/GenBank/DDBJ whole genome shotgun (WGS) entry which is preliminary data.</text>
</comment>
<dbReference type="PANTHER" id="PTHR23509:SF6">
    <property type="entry name" value="PHOSPHOLIPASE C1020.13C-RELATED"/>
    <property type="match status" value="1"/>
</dbReference>
<feature type="compositionally biased region" description="Polar residues" evidence="1">
    <location>
        <begin position="362"/>
        <end position="371"/>
    </location>
</feature>
<feature type="compositionally biased region" description="Basic residues" evidence="1">
    <location>
        <begin position="140"/>
        <end position="151"/>
    </location>
</feature>